<comment type="similarity">
    <text evidence="3">Belongs to the THADA family.</text>
</comment>
<evidence type="ECO:0000256" key="5">
    <source>
        <dbReference type="ARBA" id="ARBA00022694"/>
    </source>
</evidence>
<dbReference type="GO" id="GO:0005829">
    <property type="term" value="C:cytosol"/>
    <property type="evidence" value="ECO:0007669"/>
    <property type="project" value="TreeGrafter"/>
</dbReference>
<keyword evidence="7" id="KW-0560">Oxidoreductase</keyword>
<dbReference type="InterPro" id="IPR003171">
    <property type="entry name" value="Mehydrof_redctse-like"/>
</dbReference>
<keyword evidence="5" id="KW-0819">tRNA processing</keyword>
<dbReference type="GO" id="GO:0006555">
    <property type="term" value="P:methionine metabolic process"/>
    <property type="evidence" value="ECO:0007669"/>
    <property type="project" value="InterPro"/>
</dbReference>
<evidence type="ECO:0000313" key="12">
    <source>
        <dbReference type="Proteomes" id="UP000653454"/>
    </source>
</evidence>
<protein>
    <submittedName>
        <fullName evidence="11">(diamondback moth) hypothetical protein</fullName>
    </submittedName>
</protein>
<dbReference type="InterPro" id="IPR016024">
    <property type="entry name" value="ARM-type_fold"/>
</dbReference>
<evidence type="ECO:0000256" key="8">
    <source>
        <dbReference type="RuleBase" id="RU004254"/>
    </source>
</evidence>
<evidence type="ECO:0000256" key="7">
    <source>
        <dbReference type="ARBA" id="ARBA00023002"/>
    </source>
</evidence>
<comment type="cofactor">
    <cofactor evidence="1">
        <name>FAD</name>
        <dbReference type="ChEBI" id="CHEBI:57692"/>
    </cofactor>
</comment>
<dbReference type="GO" id="GO:0030488">
    <property type="term" value="P:tRNA methylation"/>
    <property type="evidence" value="ECO:0007669"/>
    <property type="project" value="TreeGrafter"/>
</dbReference>
<feature type="domain" description="DUF2428" evidence="9">
    <location>
        <begin position="284"/>
        <end position="525"/>
    </location>
</feature>
<dbReference type="SUPFAM" id="SSF48371">
    <property type="entry name" value="ARM repeat"/>
    <property type="match status" value="1"/>
</dbReference>
<comment type="pathway">
    <text evidence="2 8">One-carbon metabolism; tetrahydrofolate interconversion.</text>
</comment>
<accession>A0A8S4DP11</accession>
<dbReference type="PANTHER" id="PTHR14387:SF0">
    <property type="entry name" value="DUF2428 DOMAIN-CONTAINING PROTEIN"/>
    <property type="match status" value="1"/>
</dbReference>
<dbReference type="Pfam" id="PF02219">
    <property type="entry name" value="MTHFR"/>
    <property type="match status" value="1"/>
</dbReference>
<dbReference type="Proteomes" id="UP000653454">
    <property type="component" value="Unassembled WGS sequence"/>
</dbReference>
<evidence type="ECO:0000313" key="11">
    <source>
        <dbReference type="EMBL" id="CAG9100671.1"/>
    </source>
</evidence>
<dbReference type="Gene3D" id="3.20.20.220">
    <property type="match status" value="1"/>
</dbReference>
<evidence type="ECO:0000256" key="3">
    <source>
        <dbReference type="ARBA" id="ARBA00010409"/>
    </source>
</evidence>
<dbReference type="PANTHER" id="PTHR14387">
    <property type="entry name" value="THADA/DEATH RECEPTOR INTERACTING PROTEIN"/>
    <property type="match status" value="1"/>
</dbReference>
<evidence type="ECO:0000256" key="6">
    <source>
        <dbReference type="ARBA" id="ARBA00022827"/>
    </source>
</evidence>
<reference evidence="11" key="1">
    <citation type="submission" date="2020-11" db="EMBL/GenBank/DDBJ databases">
        <authorList>
            <person name="Whiteford S."/>
        </authorList>
    </citation>
    <scope>NUCLEOTIDE SEQUENCE</scope>
</reference>
<sequence>MTSNKITDLLKQDSENISLEVTPDLDVKELLKLNFKPLFVSITWHARMHHCEDLDIAPLRLASRLKSEGYDVLLHISCDQLKRTYLDQVLNYLKERGICNLFVVQGERYNPIGSEFASSKELIAYIRKETAGYFCIGVAGYPGDESRLPSLKDKVESGADFVITQAFFEYPVYSTFLDKCQEKVIQVPIIPGIFLFDSPQQLLGFANLCKVNIPQSLMQYAESGTTVTGPQINNIMDEMDEIVAKLNIPTYNLKSDKLQVNESVILELLKTLDGISNQFAWDGEGSISADFSKMSSVVDDVIQQSGYNPQDEIDKSKISGLHQIVLNSMWLNVKACCELSSLIIRYHHEDSHADICGKSLSIITHVLETSRHKGAIEAAGAALGLSIRHLTSLPKESVLSQLPYSLLKRKLNELISEAGKMASITRRGAGLSIMVHRIVASDMKKGKPLFHHFMRTLLATCNRTEDMPATLTNPDIDNEKDLPKAIYIHFLTRIVTDSSLASDMMHYTASLGELAFSNLTSNCWQIRNAALQLYGALVPKLIGQRKSSGQDEETIATVASDEVRTHLPELWQYMCSQLKSKDSTDNVLTHSDLVPILNMLANTAVRYNFEYDKKISEESYAEMFRNLMCLLGSPIYTVRRLTARCIYNNFAFKVVHTALREHKCMTENHLHGCLILTAIYRKQFASTSLYETQIGELEELFTKAMEGKNTSFINKAIFDETFCKETNIVEVFDELGKNKHAPGINLWVNMHVKRFINESKWEDIPAILQMLLKQTDMEDYCEYLYLRITREMDVSRNVSQEISEHLLKFENAYNSSVVWKILHKISSKITVDKEDAAKLVQHLSNNPVPYRIRFIIPFMASVIQSVEDKVYVKLLAEHIFALTEQDCEMRYIAALATNELGKNISCLSDEVKIVAIKTAVILLQDEDEDIRNLSIHFFGHDGQIKAAPHPAITIKKVLSEEFLSNVLKEPKRYIPILHHDINLALCSYSKTGQEIDEYNPFAHDSKNIYIEVDVIQHFLDNLKHIDID</sequence>
<dbReference type="InterPro" id="IPR051954">
    <property type="entry name" value="tRNA_methyltransferase_THADA"/>
</dbReference>
<dbReference type="InterPro" id="IPR019442">
    <property type="entry name" value="THADA/TRM732_DUF2428"/>
</dbReference>
<evidence type="ECO:0000256" key="2">
    <source>
        <dbReference type="ARBA" id="ARBA00004777"/>
    </source>
</evidence>
<dbReference type="CDD" id="cd00537">
    <property type="entry name" value="MTHFR"/>
    <property type="match status" value="1"/>
</dbReference>
<dbReference type="GO" id="GO:0004489">
    <property type="term" value="F:methylenetetrahydrofolate reductase [NAD(P)H] activity"/>
    <property type="evidence" value="ECO:0007669"/>
    <property type="project" value="InterPro"/>
</dbReference>
<dbReference type="Pfam" id="PF10350">
    <property type="entry name" value="DUF2428"/>
    <property type="match status" value="1"/>
</dbReference>
<evidence type="ECO:0000259" key="10">
    <source>
        <dbReference type="Pfam" id="PF25151"/>
    </source>
</evidence>
<dbReference type="AlphaFoldDB" id="A0A8S4DP11"/>
<dbReference type="InterPro" id="IPR056842">
    <property type="entry name" value="THADA-like_TPR_C"/>
</dbReference>
<evidence type="ECO:0000259" key="9">
    <source>
        <dbReference type="Pfam" id="PF10350"/>
    </source>
</evidence>
<dbReference type="SUPFAM" id="SSF51730">
    <property type="entry name" value="FAD-linked oxidoreductase"/>
    <property type="match status" value="1"/>
</dbReference>
<keyword evidence="4" id="KW-0285">Flavoprotein</keyword>
<proteinExistence type="inferred from homology"/>
<evidence type="ECO:0000256" key="1">
    <source>
        <dbReference type="ARBA" id="ARBA00001974"/>
    </source>
</evidence>
<keyword evidence="6" id="KW-0274">FAD</keyword>
<comment type="caution">
    <text evidence="11">The sequence shown here is derived from an EMBL/GenBank/DDBJ whole genome shotgun (WGS) entry which is preliminary data.</text>
</comment>
<evidence type="ECO:0000256" key="4">
    <source>
        <dbReference type="ARBA" id="ARBA00022630"/>
    </source>
</evidence>
<gene>
    <name evidence="11" type="ORF">PLXY2_LOCUS2608</name>
</gene>
<keyword evidence="12" id="KW-1185">Reference proteome</keyword>
<dbReference type="InterPro" id="IPR029041">
    <property type="entry name" value="FAD-linked_oxidoreductase-like"/>
</dbReference>
<name>A0A8S4DP11_PLUXY</name>
<feature type="domain" description="tRNA (32-2'-O)-methyltransferase regulator THADA-like C-terminal TPR repeats region" evidence="10">
    <location>
        <begin position="527"/>
        <end position="675"/>
    </location>
</feature>
<organism evidence="11 12">
    <name type="scientific">Plutella xylostella</name>
    <name type="common">Diamondback moth</name>
    <name type="synonym">Plutella maculipennis</name>
    <dbReference type="NCBI Taxonomy" id="51655"/>
    <lineage>
        <taxon>Eukaryota</taxon>
        <taxon>Metazoa</taxon>
        <taxon>Ecdysozoa</taxon>
        <taxon>Arthropoda</taxon>
        <taxon>Hexapoda</taxon>
        <taxon>Insecta</taxon>
        <taxon>Pterygota</taxon>
        <taxon>Neoptera</taxon>
        <taxon>Endopterygota</taxon>
        <taxon>Lepidoptera</taxon>
        <taxon>Glossata</taxon>
        <taxon>Ditrysia</taxon>
        <taxon>Yponomeutoidea</taxon>
        <taxon>Plutellidae</taxon>
        <taxon>Plutella</taxon>
    </lineage>
</organism>
<dbReference type="EMBL" id="CAJHNJ030000006">
    <property type="protein sequence ID" value="CAG9100671.1"/>
    <property type="molecule type" value="Genomic_DNA"/>
</dbReference>
<dbReference type="Pfam" id="PF25151">
    <property type="entry name" value="TPR_Trm732_C"/>
    <property type="match status" value="1"/>
</dbReference>